<evidence type="ECO:0000313" key="2">
    <source>
        <dbReference type="EMBL" id="MED6291540.1"/>
    </source>
</evidence>
<dbReference type="EMBL" id="JAHUTJ010068334">
    <property type="protein sequence ID" value="MED6291540.1"/>
    <property type="molecule type" value="Genomic_DNA"/>
</dbReference>
<name>A0ABU7EZL5_9TELE</name>
<proteinExistence type="predicted"/>
<comment type="caution">
    <text evidence="2">The sequence shown here is derived from an EMBL/GenBank/DDBJ whole genome shotgun (WGS) entry which is preliminary data.</text>
</comment>
<evidence type="ECO:0000256" key="1">
    <source>
        <dbReference type="SAM" id="MobiDB-lite"/>
    </source>
</evidence>
<accession>A0ABU7EZL5</accession>
<sequence>MFSKNSSPSKRPKQLSYRLQRQFGSSSYTTDALPKTYKQRRHCFLNTPIFLRLRPQQPNMFQEISQTASRSHLPVFPQKRKGVAEYHRTCRLDTNNPQSLLHVVGTSLKANLNR</sequence>
<protein>
    <submittedName>
        <fullName evidence="2">Uncharacterized protein</fullName>
    </submittedName>
</protein>
<reference evidence="2 3" key="1">
    <citation type="submission" date="2021-06" db="EMBL/GenBank/DDBJ databases">
        <authorList>
            <person name="Palmer J.M."/>
        </authorList>
    </citation>
    <scope>NUCLEOTIDE SEQUENCE [LARGE SCALE GENOMIC DNA]</scope>
    <source>
        <strain evidence="2 3">CL_MEX2019</strain>
        <tissue evidence="2">Muscle</tissue>
    </source>
</reference>
<keyword evidence="3" id="KW-1185">Reference proteome</keyword>
<organism evidence="2 3">
    <name type="scientific">Characodon lateralis</name>
    <dbReference type="NCBI Taxonomy" id="208331"/>
    <lineage>
        <taxon>Eukaryota</taxon>
        <taxon>Metazoa</taxon>
        <taxon>Chordata</taxon>
        <taxon>Craniata</taxon>
        <taxon>Vertebrata</taxon>
        <taxon>Euteleostomi</taxon>
        <taxon>Actinopterygii</taxon>
        <taxon>Neopterygii</taxon>
        <taxon>Teleostei</taxon>
        <taxon>Neoteleostei</taxon>
        <taxon>Acanthomorphata</taxon>
        <taxon>Ovalentaria</taxon>
        <taxon>Atherinomorphae</taxon>
        <taxon>Cyprinodontiformes</taxon>
        <taxon>Goodeidae</taxon>
        <taxon>Characodon</taxon>
    </lineage>
</organism>
<evidence type="ECO:0000313" key="3">
    <source>
        <dbReference type="Proteomes" id="UP001352852"/>
    </source>
</evidence>
<dbReference type="Proteomes" id="UP001352852">
    <property type="component" value="Unassembled WGS sequence"/>
</dbReference>
<feature type="region of interest" description="Disordered" evidence="1">
    <location>
        <begin position="1"/>
        <end position="22"/>
    </location>
</feature>
<gene>
    <name evidence="2" type="ORF">CHARACLAT_024694</name>
</gene>